<evidence type="ECO:0000313" key="3">
    <source>
        <dbReference type="EMBL" id="QYZ71109.1"/>
    </source>
</evidence>
<reference evidence="3" key="1">
    <citation type="submission" date="2021-02" db="EMBL/GenBank/DDBJ databases">
        <title>Rhodobacter shimadae sp. nov., an aerobic anoxygenic phototrophic bacterium isolated from a hot spring.</title>
        <authorList>
            <person name="Muramatsu S."/>
            <person name="Haruta S."/>
            <person name="Hirose S."/>
            <person name="Hanada S."/>
        </authorList>
    </citation>
    <scope>NUCLEOTIDE SEQUENCE</scope>
    <source>
        <strain evidence="3">N10</strain>
    </source>
</reference>
<dbReference type="KEGG" id="nsm:JO391_06260"/>
<name>A0A8G0ZZD3_9RHOB</name>
<organism evidence="3 4">
    <name type="scientific">Neotabrizicola shimadae</name>
    <dbReference type="NCBI Taxonomy" id="2807096"/>
    <lineage>
        <taxon>Bacteria</taxon>
        <taxon>Pseudomonadati</taxon>
        <taxon>Pseudomonadota</taxon>
        <taxon>Alphaproteobacteria</taxon>
        <taxon>Rhodobacterales</taxon>
        <taxon>Paracoccaceae</taxon>
        <taxon>Neotabrizicola</taxon>
    </lineage>
</organism>
<dbReference type="InterPro" id="IPR035437">
    <property type="entry name" value="SNase_OB-fold_sf"/>
</dbReference>
<dbReference type="PANTHER" id="PTHR12302">
    <property type="entry name" value="EBNA2 BINDING PROTEIN P100"/>
    <property type="match status" value="1"/>
</dbReference>
<dbReference type="SMART" id="SM00318">
    <property type="entry name" value="SNc"/>
    <property type="match status" value="1"/>
</dbReference>
<dbReference type="Proteomes" id="UP000826300">
    <property type="component" value="Chromosome"/>
</dbReference>
<evidence type="ECO:0000313" key="4">
    <source>
        <dbReference type="Proteomes" id="UP000826300"/>
    </source>
</evidence>
<accession>A0A8G0ZZD3</accession>
<keyword evidence="1" id="KW-0732">Signal</keyword>
<evidence type="ECO:0000259" key="2">
    <source>
        <dbReference type="PROSITE" id="PS50830"/>
    </source>
</evidence>
<dbReference type="EMBL" id="CP069370">
    <property type="protein sequence ID" value="QYZ71109.1"/>
    <property type="molecule type" value="Genomic_DNA"/>
</dbReference>
<dbReference type="PANTHER" id="PTHR12302:SF26">
    <property type="entry name" value="BLR1266 PROTEIN"/>
    <property type="match status" value="1"/>
</dbReference>
<dbReference type="Pfam" id="PF00565">
    <property type="entry name" value="SNase"/>
    <property type="match status" value="1"/>
</dbReference>
<gene>
    <name evidence="3" type="ORF">JO391_06260</name>
</gene>
<protein>
    <submittedName>
        <fullName evidence="3">Thermonuclease family protein</fullName>
    </submittedName>
</protein>
<keyword evidence="4" id="KW-1185">Reference proteome</keyword>
<dbReference type="SUPFAM" id="SSF50199">
    <property type="entry name" value="Staphylococcal nuclease"/>
    <property type="match status" value="1"/>
</dbReference>
<dbReference type="InterPro" id="IPR016071">
    <property type="entry name" value="Staphylococal_nuclease_OB-fold"/>
</dbReference>
<feature type="domain" description="TNase-like" evidence="2">
    <location>
        <begin position="32"/>
        <end position="147"/>
    </location>
</feature>
<feature type="chain" id="PRO_5034896214" evidence="1">
    <location>
        <begin position="22"/>
        <end position="222"/>
    </location>
</feature>
<dbReference type="AlphaFoldDB" id="A0A8G0ZZD3"/>
<feature type="signal peptide" evidence="1">
    <location>
        <begin position="1"/>
        <end position="21"/>
    </location>
</feature>
<dbReference type="Gene3D" id="2.40.50.90">
    <property type="match status" value="1"/>
</dbReference>
<sequence>MLTLRSSIVLLSVVLALPGHATDLAQLAGPARAVDGDTLEIGAERVRIFGVDAPEHDQSCIAQGAEWDCGAYARKALAKLVAGQEVACTGTGRDRYDRLLARCEVGGADVGASLVAAGAAMAYVRYSRDYLGEEKAARAAGLGIWRGTLEAPESFRHDRQVVVAQAVPGDCAIKGNISGNGHIYHVPGQEHYAETRIDPKRGEAWFCTEAEARAAGFRKARQ</sequence>
<evidence type="ECO:0000256" key="1">
    <source>
        <dbReference type="SAM" id="SignalP"/>
    </source>
</evidence>
<proteinExistence type="predicted"/>
<dbReference type="PROSITE" id="PS50830">
    <property type="entry name" value="TNASE_3"/>
    <property type="match status" value="1"/>
</dbReference>